<keyword evidence="2" id="KW-0812">Transmembrane</keyword>
<keyword evidence="2" id="KW-0472">Membrane</keyword>
<feature type="transmembrane region" description="Helical" evidence="2">
    <location>
        <begin position="353"/>
        <end position="372"/>
    </location>
</feature>
<dbReference type="Proteomes" id="UP000192917">
    <property type="component" value="Unassembled WGS sequence"/>
</dbReference>
<protein>
    <submittedName>
        <fullName evidence="4">CAAX protease self-immunity</fullName>
    </submittedName>
</protein>
<proteinExistence type="predicted"/>
<keyword evidence="2" id="KW-1133">Transmembrane helix</keyword>
<evidence type="ECO:0000313" key="4">
    <source>
        <dbReference type="EMBL" id="SMF05039.1"/>
    </source>
</evidence>
<organism evidence="4 5">
    <name type="scientific">Tistlia consotensis USBA 355</name>
    <dbReference type="NCBI Taxonomy" id="560819"/>
    <lineage>
        <taxon>Bacteria</taxon>
        <taxon>Pseudomonadati</taxon>
        <taxon>Pseudomonadota</taxon>
        <taxon>Alphaproteobacteria</taxon>
        <taxon>Rhodospirillales</taxon>
        <taxon>Rhodovibrionaceae</taxon>
        <taxon>Tistlia</taxon>
    </lineage>
</organism>
<dbReference type="Pfam" id="PF00027">
    <property type="entry name" value="cNMP_binding"/>
    <property type="match status" value="1"/>
</dbReference>
<name>A0A1Y6BHW9_9PROT</name>
<dbReference type="GO" id="GO:0006508">
    <property type="term" value="P:proteolysis"/>
    <property type="evidence" value="ECO:0007669"/>
    <property type="project" value="UniProtKB-KW"/>
</dbReference>
<feature type="transmembrane region" description="Helical" evidence="2">
    <location>
        <begin position="178"/>
        <end position="198"/>
    </location>
</feature>
<dbReference type="GO" id="GO:0080120">
    <property type="term" value="P:CAAX-box protein maturation"/>
    <property type="evidence" value="ECO:0007669"/>
    <property type="project" value="UniProtKB-ARBA"/>
</dbReference>
<feature type="domain" description="Cyclic nucleotide-binding" evidence="3">
    <location>
        <begin position="26"/>
        <end position="122"/>
    </location>
</feature>
<dbReference type="InterPro" id="IPR018490">
    <property type="entry name" value="cNMP-bd_dom_sf"/>
</dbReference>
<dbReference type="EMBL" id="FWZX01000003">
    <property type="protein sequence ID" value="SMF05039.1"/>
    <property type="molecule type" value="Genomic_DNA"/>
</dbReference>
<feature type="transmembrane region" description="Helical" evidence="2">
    <location>
        <begin position="250"/>
        <end position="267"/>
    </location>
</feature>
<evidence type="ECO:0000256" key="1">
    <source>
        <dbReference type="SAM" id="MobiDB-lite"/>
    </source>
</evidence>
<reference evidence="4 5" key="1">
    <citation type="submission" date="2017-04" db="EMBL/GenBank/DDBJ databases">
        <authorList>
            <person name="Afonso C.L."/>
            <person name="Miller P.J."/>
            <person name="Scott M.A."/>
            <person name="Spackman E."/>
            <person name="Goraichik I."/>
            <person name="Dimitrov K.M."/>
            <person name="Suarez D.L."/>
            <person name="Swayne D.E."/>
        </authorList>
    </citation>
    <scope>NUCLEOTIDE SEQUENCE [LARGE SCALE GENOMIC DNA]</scope>
    <source>
        <strain evidence="4 5">USBA 355</strain>
    </source>
</reference>
<keyword evidence="4" id="KW-0378">Hydrolase</keyword>
<dbReference type="STRING" id="560819.SAMN05428998_103242"/>
<dbReference type="InterPro" id="IPR000595">
    <property type="entry name" value="cNMP-bd_dom"/>
</dbReference>
<keyword evidence="4" id="KW-0645">Protease</keyword>
<gene>
    <name evidence="4" type="ORF">SAMN05428998_103242</name>
</gene>
<dbReference type="PROSITE" id="PS50042">
    <property type="entry name" value="CNMP_BINDING_3"/>
    <property type="match status" value="1"/>
</dbReference>
<evidence type="ECO:0000313" key="5">
    <source>
        <dbReference type="Proteomes" id="UP000192917"/>
    </source>
</evidence>
<dbReference type="InterPro" id="IPR014710">
    <property type="entry name" value="RmlC-like_jellyroll"/>
</dbReference>
<keyword evidence="5" id="KW-1185">Reference proteome</keyword>
<evidence type="ECO:0000256" key="2">
    <source>
        <dbReference type="SAM" id="Phobius"/>
    </source>
</evidence>
<dbReference type="SUPFAM" id="SSF51206">
    <property type="entry name" value="cAMP-binding domain-like"/>
    <property type="match status" value="1"/>
</dbReference>
<dbReference type="SMART" id="SM00100">
    <property type="entry name" value="cNMP"/>
    <property type="match status" value="1"/>
</dbReference>
<evidence type="ECO:0000259" key="3">
    <source>
        <dbReference type="PROSITE" id="PS50042"/>
    </source>
</evidence>
<dbReference type="GO" id="GO:0004175">
    <property type="term" value="F:endopeptidase activity"/>
    <property type="evidence" value="ECO:0007669"/>
    <property type="project" value="UniProtKB-ARBA"/>
</dbReference>
<dbReference type="InterPro" id="IPR003675">
    <property type="entry name" value="Rce1/LyrA-like_dom"/>
</dbReference>
<dbReference type="AlphaFoldDB" id="A0A1Y6BHW9"/>
<feature type="transmembrane region" description="Helical" evidence="2">
    <location>
        <begin position="210"/>
        <end position="229"/>
    </location>
</feature>
<accession>A0A1Y6BHW9</accession>
<sequence length="373" mass="41278">MNDTPPEAQPDAGTSPTPVSDVDAGTFKMLSPETRQAMDSIAQRERFDAGRIIFDEGDHCNDLFIVEDGEVVCYRTGQAEDEEWPILRVARGDIFGELTFLDGGPQHLTARAETDSAILKVSPFDLLELDDGDHYYDNLRASVGITVVERLRTGTEIHVAVLKRQLDLARMQQHFGRFFLYTLALFSIVMLVSNAIATRLLNVDIYTQSFAWQYLAILLLPTLVIIRMLRLSLHDMGLSSVGLRKSLTEGGALSLVAIGLTAAFIAFSGKPVVVHWAGFPTYIAHSFLQEVVARGFMQTSFQRFLNDQKGLRSVFISSVLFGMFHVHFGLPAVGVVILSGFVFGAFYLRHQNIYGVTLLHIVLGSCAFTLGLL</sequence>
<feature type="transmembrane region" description="Helical" evidence="2">
    <location>
        <begin position="314"/>
        <end position="347"/>
    </location>
</feature>
<dbReference type="Pfam" id="PF02517">
    <property type="entry name" value="Rce1-like"/>
    <property type="match status" value="1"/>
</dbReference>
<feature type="region of interest" description="Disordered" evidence="1">
    <location>
        <begin position="1"/>
        <end position="25"/>
    </location>
</feature>
<dbReference type="CDD" id="cd00038">
    <property type="entry name" value="CAP_ED"/>
    <property type="match status" value="1"/>
</dbReference>
<dbReference type="Gene3D" id="2.60.120.10">
    <property type="entry name" value="Jelly Rolls"/>
    <property type="match status" value="1"/>
</dbReference>
<dbReference type="RefSeq" id="WP_085121674.1">
    <property type="nucleotide sequence ID" value="NZ_FWZX01000003.1"/>
</dbReference>